<organism evidence="1 2">
    <name type="scientific">Phocaeicola massiliensis B84634 = Timone 84634 = DSM 17679 = JCM 13223</name>
    <dbReference type="NCBI Taxonomy" id="1121098"/>
    <lineage>
        <taxon>Bacteria</taxon>
        <taxon>Pseudomonadati</taxon>
        <taxon>Bacteroidota</taxon>
        <taxon>Bacteroidia</taxon>
        <taxon>Bacteroidales</taxon>
        <taxon>Bacteroidaceae</taxon>
        <taxon>Phocaeicola</taxon>
    </lineage>
</organism>
<dbReference type="HOGENOM" id="CLU_2491448_0_0_10"/>
<dbReference type="STRING" id="1121098.HMPREF1534_01347"/>
<dbReference type="EMBL" id="AQHY01000017">
    <property type="protein sequence ID" value="EOA55715.1"/>
    <property type="molecule type" value="Genomic_DNA"/>
</dbReference>
<sequence length="91" mass="10747">MTDKEQIWRRIAEMETPGFFITADIMCEGSSELDGLEVFIKGKITQIQQGITGRKFTFQEGEWRLYLTFFPTNCVVDERYALKNKFIKQRK</sequence>
<gene>
    <name evidence="1" type="ORF">HMPREF1534_01347</name>
</gene>
<dbReference type="eggNOG" id="ENOG50302NP">
    <property type="taxonomic scope" value="Bacteria"/>
</dbReference>
<dbReference type="PATRIC" id="fig|1121098.3.peg.1367"/>
<accession>U6RGT1</accession>
<dbReference type="AlphaFoldDB" id="U6RGT1"/>
<dbReference type="GeneID" id="60062651"/>
<evidence type="ECO:0000313" key="2">
    <source>
        <dbReference type="Proteomes" id="UP000017831"/>
    </source>
</evidence>
<dbReference type="RefSeq" id="WP_005938787.1">
    <property type="nucleotide sequence ID" value="NZ_KB890386.1"/>
</dbReference>
<dbReference type="Proteomes" id="UP000017831">
    <property type="component" value="Unassembled WGS sequence"/>
</dbReference>
<protein>
    <submittedName>
        <fullName evidence="1">Uncharacterized protein</fullName>
    </submittedName>
</protein>
<evidence type="ECO:0000313" key="1">
    <source>
        <dbReference type="EMBL" id="EOA55715.1"/>
    </source>
</evidence>
<comment type="caution">
    <text evidence="1">The sequence shown here is derived from an EMBL/GenBank/DDBJ whole genome shotgun (WGS) entry which is preliminary data.</text>
</comment>
<name>U6RGT1_9BACT</name>
<keyword evidence="2" id="KW-1185">Reference proteome</keyword>
<reference evidence="1 2" key="1">
    <citation type="submission" date="2013-04" db="EMBL/GenBank/DDBJ databases">
        <title>The Genome Sequence of Bacteroides massiliensis DSM 17679.</title>
        <authorList>
            <consortium name="The Broad Institute Genomics Platform"/>
            <person name="Earl A."/>
            <person name="Ward D."/>
            <person name="Feldgarden M."/>
            <person name="Gevers D."/>
            <person name="Martens E."/>
            <person name="Fenner L."/>
            <person name="Roux V."/>
            <person name="Mallet M.N."/>
            <person name="Raoult D."/>
            <person name="Walker B."/>
            <person name="Young S."/>
            <person name="Zeng Q."/>
            <person name="Gargeya S."/>
            <person name="Fitzgerald M."/>
            <person name="Haas B."/>
            <person name="Abouelleil A."/>
            <person name="Allen A.W."/>
            <person name="Alvarado L."/>
            <person name="Arachchi H.M."/>
            <person name="Berlin A.M."/>
            <person name="Chapman S.B."/>
            <person name="Gainer-Dewar J."/>
            <person name="Goldberg J."/>
            <person name="Griggs A."/>
            <person name="Gujja S."/>
            <person name="Hansen M."/>
            <person name="Howarth C."/>
            <person name="Imamovic A."/>
            <person name="Ireland A."/>
            <person name="Larimer J."/>
            <person name="McCowan C."/>
            <person name="Murphy C."/>
            <person name="Pearson M."/>
            <person name="Poon T.W."/>
            <person name="Priest M."/>
            <person name="Roberts A."/>
            <person name="Saif S."/>
            <person name="Shea T."/>
            <person name="Sisk P."/>
            <person name="Sykes S."/>
            <person name="Wortman J."/>
            <person name="Nusbaum C."/>
            <person name="Birren B."/>
        </authorList>
    </citation>
    <scope>NUCLEOTIDE SEQUENCE [LARGE SCALE GENOMIC DNA]</scope>
    <source>
        <strain evidence="2">B84634 / Timone 84634 / DSM 17679 / JCM 13223</strain>
    </source>
</reference>
<dbReference type="OrthoDB" id="1041033at2"/>
<proteinExistence type="predicted"/>